<dbReference type="EMBL" id="PNBA02000016">
    <property type="protein sequence ID" value="KAG6397477.1"/>
    <property type="molecule type" value="Genomic_DNA"/>
</dbReference>
<comment type="caution">
    <text evidence="4">The sequence shown here is derived from an EMBL/GenBank/DDBJ whole genome shotgun (WGS) entry which is preliminary data.</text>
</comment>
<dbReference type="InterPro" id="IPR001024">
    <property type="entry name" value="PLAT/LH2_dom"/>
</dbReference>
<dbReference type="OrthoDB" id="1985859at2759"/>
<feature type="chain" id="PRO_5036457887" description="PLAT domain-containing protein" evidence="2">
    <location>
        <begin position="23"/>
        <end position="165"/>
    </location>
</feature>
<gene>
    <name evidence="4" type="ORF">SASPL_143644</name>
</gene>
<protein>
    <recommendedName>
        <fullName evidence="3">PLAT domain-containing protein</fullName>
    </recommendedName>
</protein>
<reference evidence="4" key="2">
    <citation type="submission" date="2020-08" db="EMBL/GenBank/DDBJ databases">
        <title>Plant Genome Project.</title>
        <authorList>
            <person name="Zhang R.-G."/>
        </authorList>
    </citation>
    <scope>NUCLEOTIDE SEQUENCE</scope>
    <source>
        <strain evidence="4">Huo1</strain>
        <tissue evidence="4">Leaf</tissue>
    </source>
</reference>
<dbReference type="InterPro" id="IPR036392">
    <property type="entry name" value="PLAT/LH2_dom_sf"/>
</dbReference>
<evidence type="ECO:0000313" key="5">
    <source>
        <dbReference type="Proteomes" id="UP000298416"/>
    </source>
</evidence>
<organism evidence="4">
    <name type="scientific">Salvia splendens</name>
    <name type="common">Scarlet sage</name>
    <dbReference type="NCBI Taxonomy" id="180675"/>
    <lineage>
        <taxon>Eukaryota</taxon>
        <taxon>Viridiplantae</taxon>
        <taxon>Streptophyta</taxon>
        <taxon>Embryophyta</taxon>
        <taxon>Tracheophyta</taxon>
        <taxon>Spermatophyta</taxon>
        <taxon>Magnoliopsida</taxon>
        <taxon>eudicotyledons</taxon>
        <taxon>Gunneridae</taxon>
        <taxon>Pentapetalae</taxon>
        <taxon>asterids</taxon>
        <taxon>lamiids</taxon>
        <taxon>Lamiales</taxon>
        <taxon>Lamiaceae</taxon>
        <taxon>Nepetoideae</taxon>
        <taxon>Mentheae</taxon>
        <taxon>Salviinae</taxon>
        <taxon>Salvia</taxon>
        <taxon>Salvia subgen. Calosphace</taxon>
        <taxon>core Calosphace</taxon>
    </lineage>
</organism>
<name>A0A8X8WM83_SALSN</name>
<dbReference type="PANTHER" id="PTHR31718:SF70">
    <property type="entry name" value="LIPOXYGENASE HOMOLOGY DOMAIN-CONTAINING PROTEIN 1-LIKE"/>
    <property type="match status" value="1"/>
</dbReference>
<dbReference type="PROSITE" id="PS50095">
    <property type="entry name" value="PLAT"/>
    <property type="match status" value="1"/>
</dbReference>
<dbReference type="InterPro" id="IPR010417">
    <property type="entry name" value="Embryo-specific_ATS3"/>
</dbReference>
<dbReference type="Pfam" id="PF06232">
    <property type="entry name" value="ATS3"/>
    <property type="match status" value="1"/>
</dbReference>
<sequence length="165" mass="18428">MKIKHLIFNHLILYSLIVHTNANASDCIYNIYVQTGNIPYAATTSNITVFLNDATKAELPVVNLRNWGLMGSTYHYFRPGEVDLFSMKGQCLRASVCGLTIVLDGYDSWYCEGIEIIVVGFGKSCSQKHFVVKKWLDVNAGTAVIIQDECVVDNVPRSISLRNGY</sequence>
<dbReference type="Proteomes" id="UP000298416">
    <property type="component" value="Unassembled WGS sequence"/>
</dbReference>
<evidence type="ECO:0000313" key="4">
    <source>
        <dbReference type="EMBL" id="KAG6397477.1"/>
    </source>
</evidence>
<dbReference type="PANTHER" id="PTHR31718">
    <property type="entry name" value="PLAT DOMAIN-CONTAINING PROTEIN"/>
    <property type="match status" value="1"/>
</dbReference>
<feature type="domain" description="PLAT" evidence="3">
    <location>
        <begin position="27"/>
        <end position="150"/>
    </location>
</feature>
<dbReference type="SUPFAM" id="SSF49723">
    <property type="entry name" value="Lipase/lipooxygenase domain (PLAT/LH2 domain)"/>
    <property type="match status" value="1"/>
</dbReference>
<keyword evidence="2" id="KW-0732">Signal</keyword>
<dbReference type="AlphaFoldDB" id="A0A8X8WM83"/>
<feature type="signal peptide" evidence="2">
    <location>
        <begin position="1"/>
        <end position="22"/>
    </location>
</feature>
<accession>A0A8X8WM83</accession>
<keyword evidence="5" id="KW-1185">Reference proteome</keyword>
<evidence type="ECO:0000256" key="1">
    <source>
        <dbReference type="PROSITE-ProRule" id="PRU00152"/>
    </source>
</evidence>
<dbReference type="Gene3D" id="2.60.60.20">
    <property type="entry name" value="PLAT/LH2 domain"/>
    <property type="match status" value="1"/>
</dbReference>
<comment type="caution">
    <text evidence="1">Lacks conserved residue(s) required for the propagation of feature annotation.</text>
</comment>
<reference evidence="4" key="1">
    <citation type="submission" date="2018-01" db="EMBL/GenBank/DDBJ databases">
        <authorList>
            <person name="Mao J.F."/>
        </authorList>
    </citation>
    <scope>NUCLEOTIDE SEQUENCE</scope>
    <source>
        <strain evidence="4">Huo1</strain>
        <tissue evidence="4">Leaf</tissue>
    </source>
</reference>
<evidence type="ECO:0000259" key="3">
    <source>
        <dbReference type="PROSITE" id="PS50095"/>
    </source>
</evidence>
<evidence type="ECO:0000256" key="2">
    <source>
        <dbReference type="SAM" id="SignalP"/>
    </source>
</evidence>
<proteinExistence type="predicted"/>